<comment type="caution">
    <text evidence="1">The sequence shown here is derived from an EMBL/GenBank/DDBJ whole genome shotgun (WGS) entry which is preliminary data.</text>
</comment>
<organism evidence="1 2">
    <name type="scientific">Trifolium medium</name>
    <dbReference type="NCBI Taxonomy" id="97028"/>
    <lineage>
        <taxon>Eukaryota</taxon>
        <taxon>Viridiplantae</taxon>
        <taxon>Streptophyta</taxon>
        <taxon>Embryophyta</taxon>
        <taxon>Tracheophyta</taxon>
        <taxon>Spermatophyta</taxon>
        <taxon>Magnoliopsida</taxon>
        <taxon>eudicotyledons</taxon>
        <taxon>Gunneridae</taxon>
        <taxon>Pentapetalae</taxon>
        <taxon>rosids</taxon>
        <taxon>fabids</taxon>
        <taxon>Fabales</taxon>
        <taxon>Fabaceae</taxon>
        <taxon>Papilionoideae</taxon>
        <taxon>50 kb inversion clade</taxon>
        <taxon>NPAAA clade</taxon>
        <taxon>Hologalegina</taxon>
        <taxon>IRL clade</taxon>
        <taxon>Trifolieae</taxon>
        <taxon>Trifolium</taxon>
    </lineage>
</organism>
<sequence>MELVSRVILIEQRLCSSFEWRLAFFVGEFPFLGGFRGSTPHCPFCLGHGSGPPMWPLEEIDAPVRISSTRSNSSLRASSFISSSSGHSVRRDGSLISTGITASVPYTNRNRVSPVVECGVTAQDYSVGRFGLPVSLGVLDGREVLLSVNRNEELSKFLVRELRSVVRDNS</sequence>
<name>A0A392NRV6_9FABA</name>
<reference evidence="1 2" key="1">
    <citation type="journal article" date="2018" name="Front. Plant Sci.">
        <title>Red Clover (Trifolium pratense) and Zigzag Clover (T. medium) - A Picture of Genomic Similarities and Differences.</title>
        <authorList>
            <person name="Dluhosova J."/>
            <person name="Istvanek J."/>
            <person name="Nedelnik J."/>
            <person name="Repkova J."/>
        </authorList>
    </citation>
    <scope>NUCLEOTIDE SEQUENCE [LARGE SCALE GENOMIC DNA]</scope>
    <source>
        <strain evidence="2">cv. 10/8</strain>
        <tissue evidence="1">Leaf</tissue>
    </source>
</reference>
<dbReference type="Proteomes" id="UP000265520">
    <property type="component" value="Unassembled WGS sequence"/>
</dbReference>
<protein>
    <submittedName>
        <fullName evidence="1">Uncharacterized protein</fullName>
    </submittedName>
</protein>
<dbReference type="EMBL" id="LXQA010047464">
    <property type="protein sequence ID" value="MCI01889.1"/>
    <property type="molecule type" value="Genomic_DNA"/>
</dbReference>
<evidence type="ECO:0000313" key="1">
    <source>
        <dbReference type="EMBL" id="MCI01889.1"/>
    </source>
</evidence>
<proteinExistence type="predicted"/>
<gene>
    <name evidence="1" type="ORF">A2U01_0022918</name>
</gene>
<accession>A0A392NRV6</accession>
<keyword evidence="2" id="KW-1185">Reference proteome</keyword>
<evidence type="ECO:0000313" key="2">
    <source>
        <dbReference type="Proteomes" id="UP000265520"/>
    </source>
</evidence>
<dbReference type="AlphaFoldDB" id="A0A392NRV6"/>